<feature type="compositionally biased region" description="Polar residues" evidence="1">
    <location>
        <begin position="1"/>
        <end position="10"/>
    </location>
</feature>
<evidence type="ECO:0000313" key="2">
    <source>
        <dbReference type="EMBL" id="MBP1989909.1"/>
    </source>
</evidence>
<evidence type="ECO:0000313" key="3">
    <source>
        <dbReference type="Proteomes" id="UP001519287"/>
    </source>
</evidence>
<reference evidence="2 3" key="1">
    <citation type="submission" date="2021-03" db="EMBL/GenBank/DDBJ databases">
        <title>Genomic Encyclopedia of Type Strains, Phase IV (KMG-IV): sequencing the most valuable type-strain genomes for metagenomic binning, comparative biology and taxonomic classification.</title>
        <authorList>
            <person name="Goeker M."/>
        </authorList>
    </citation>
    <scope>NUCLEOTIDE SEQUENCE [LARGE SCALE GENOMIC DNA]</scope>
    <source>
        <strain evidence="2 3">DSM 26048</strain>
    </source>
</reference>
<comment type="caution">
    <text evidence="2">The sequence shown here is derived from an EMBL/GenBank/DDBJ whole genome shotgun (WGS) entry which is preliminary data.</text>
</comment>
<protein>
    <recommendedName>
        <fullName evidence="4">3-methyladenine DNA glycosylase</fullName>
    </recommendedName>
</protein>
<dbReference type="RefSeq" id="WP_281068801.1">
    <property type="nucleotide sequence ID" value="NZ_JAGGLB010000003.1"/>
</dbReference>
<evidence type="ECO:0000256" key="1">
    <source>
        <dbReference type="SAM" id="MobiDB-lite"/>
    </source>
</evidence>
<feature type="compositionally biased region" description="Basic and acidic residues" evidence="1">
    <location>
        <begin position="12"/>
        <end position="22"/>
    </location>
</feature>
<dbReference type="EMBL" id="JAGGLB010000003">
    <property type="protein sequence ID" value="MBP1989909.1"/>
    <property type="molecule type" value="Genomic_DNA"/>
</dbReference>
<dbReference type="Proteomes" id="UP001519287">
    <property type="component" value="Unassembled WGS sequence"/>
</dbReference>
<feature type="region of interest" description="Disordered" evidence="1">
    <location>
        <begin position="1"/>
        <end position="43"/>
    </location>
</feature>
<evidence type="ECO:0008006" key="4">
    <source>
        <dbReference type="Google" id="ProtNLM"/>
    </source>
</evidence>
<name>A0ABS4ITK4_9BACL</name>
<sequence>MKNQSIEQQNESFKKQSEEAQKSKSSTLPPSDKKLHQPNRPSV</sequence>
<proteinExistence type="predicted"/>
<gene>
    <name evidence="2" type="ORF">J2Z66_001507</name>
</gene>
<organism evidence="2 3">
    <name type="scientific">Paenibacillus eucommiae</name>
    <dbReference type="NCBI Taxonomy" id="1355755"/>
    <lineage>
        <taxon>Bacteria</taxon>
        <taxon>Bacillati</taxon>
        <taxon>Bacillota</taxon>
        <taxon>Bacilli</taxon>
        <taxon>Bacillales</taxon>
        <taxon>Paenibacillaceae</taxon>
        <taxon>Paenibacillus</taxon>
    </lineage>
</organism>
<keyword evidence="3" id="KW-1185">Reference proteome</keyword>
<accession>A0ABS4ITK4</accession>